<feature type="domain" description="Outer membrane protein beta-barrel" evidence="2">
    <location>
        <begin position="21"/>
        <end position="187"/>
    </location>
</feature>
<keyword evidence="4" id="KW-1185">Reference proteome</keyword>
<dbReference type="STRING" id="662367.SAMN05216167_102554"/>
<dbReference type="OrthoDB" id="944714at2"/>
<sequence length="220" mass="24324">MKTSVYQTLILLLITATLASAQSRFALSITGGPVVNHASMMSTILLPDQNGQLTSTTFDSRSTTYGHVLGLSAHYSFTPNWSISTGFWYNRLSTNGTNPFNSTPSPTRIIGQAVQVPLFVNYRPGRKRLSPYFSAGTLANFPQSTIYRDQSNTGQSDLKVTFSKKITFQAAVGAGVAYTFNNHLSLTAQPMLIWRFKPAGDYERYVAYQVNGQLQVMYSF</sequence>
<dbReference type="InterPro" id="IPR011250">
    <property type="entry name" value="OMP/PagP_B-barrel"/>
</dbReference>
<feature type="signal peptide" evidence="1">
    <location>
        <begin position="1"/>
        <end position="21"/>
    </location>
</feature>
<dbReference type="Pfam" id="PF13568">
    <property type="entry name" value="OMP_b-brl_2"/>
    <property type="match status" value="1"/>
</dbReference>
<feature type="chain" id="PRO_5011594752" evidence="1">
    <location>
        <begin position="22"/>
        <end position="220"/>
    </location>
</feature>
<dbReference type="InterPro" id="IPR025665">
    <property type="entry name" value="Beta-barrel_OMP_2"/>
</dbReference>
<dbReference type="RefSeq" id="WP_093824620.1">
    <property type="nucleotide sequence ID" value="NZ_FOLQ01000002.1"/>
</dbReference>
<evidence type="ECO:0000256" key="1">
    <source>
        <dbReference type="SAM" id="SignalP"/>
    </source>
</evidence>
<reference evidence="3 4" key="1">
    <citation type="submission" date="2016-10" db="EMBL/GenBank/DDBJ databases">
        <authorList>
            <person name="de Groot N.N."/>
        </authorList>
    </citation>
    <scope>NUCLEOTIDE SEQUENCE [LARGE SCALE GENOMIC DNA]</scope>
    <source>
        <strain evidence="3 4">DSM 26130</strain>
    </source>
</reference>
<evidence type="ECO:0000313" key="4">
    <source>
        <dbReference type="Proteomes" id="UP000198598"/>
    </source>
</evidence>
<protein>
    <submittedName>
        <fullName evidence="3">Outer membrane protein W</fullName>
    </submittedName>
</protein>
<keyword evidence="1" id="KW-0732">Signal</keyword>
<organism evidence="3 4">
    <name type="scientific">Spirosoma endophyticum</name>
    <dbReference type="NCBI Taxonomy" id="662367"/>
    <lineage>
        <taxon>Bacteria</taxon>
        <taxon>Pseudomonadati</taxon>
        <taxon>Bacteroidota</taxon>
        <taxon>Cytophagia</taxon>
        <taxon>Cytophagales</taxon>
        <taxon>Cytophagaceae</taxon>
        <taxon>Spirosoma</taxon>
    </lineage>
</organism>
<proteinExistence type="predicted"/>
<evidence type="ECO:0000313" key="3">
    <source>
        <dbReference type="EMBL" id="SFC83971.1"/>
    </source>
</evidence>
<accession>A0A1I1MER9</accession>
<dbReference type="AlphaFoldDB" id="A0A1I1MER9"/>
<dbReference type="Proteomes" id="UP000198598">
    <property type="component" value="Unassembled WGS sequence"/>
</dbReference>
<name>A0A1I1MER9_9BACT</name>
<dbReference type="EMBL" id="FOLQ01000002">
    <property type="protein sequence ID" value="SFC83971.1"/>
    <property type="molecule type" value="Genomic_DNA"/>
</dbReference>
<gene>
    <name evidence="3" type="ORF">SAMN05216167_102554</name>
</gene>
<evidence type="ECO:0000259" key="2">
    <source>
        <dbReference type="Pfam" id="PF13568"/>
    </source>
</evidence>
<dbReference type="Gene3D" id="2.40.160.20">
    <property type="match status" value="1"/>
</dbReference>
<dbReference type="SUPFAM" id="SSF56925">
    <property type="entry name" value="OMPA-like"/>
    <property type="match status" value="1"/>
</dbReference>